<dbReference type="CDD" id="cd01344">
    <property type="entry name" value="PL2_Passenger_AT"/>
    <property type="match status" value="1"/>
</dbReference>
<dbReference type="InterPro" id="IPR011050">
    <property type="entry name" value="Pectin_lyase_fold/virulence"/>
</dbReference>
<dbReference type="PRINTS" id="PR01484">
    <property type="entry name" value="PRTACTNFAMLY"/>
</dbReference>
<dbReference type="RefSeq" id="WP_136962332.1">
    <property type="nucleotide sequence ID" value="NZ_CP039690.1"/>
</dbReference>
<evidence type="ECO:0000313" key="3">
    <source>
        <dbReference type="EMBL" id="QCI66894.1"/>
    </source>
</evidence>
<dbReference type="Pfam" id="PF03797">
    <property type="entry name" value="Autotransporter"/>
    <property type="match status" value="1"/>
</dbReference>
<dbReference type="InterPro" id="IPR043990">
    <property type="entry name" value="AC_1"/>
</dbReference>
<dbReference type="Gene3D" id="2.40.128.130">
    <property type="entry name" value="Autotransporter beta-domain"/>
    <property type="match status" value="1"/>
</dbReference>
<dbReference type="SUPFAM" id="SSF51126">
    <property type="entry name" value="Pectin lyase-like"/>
    <property type="match status" value="1"/>
</dbReference>
<dbReference type="InterPro" id="IPR005546">
    <property type="entry name" value="Autotransporte_beta"/>
</dbReference>
<dbReference type="SMART" id="SM00869">
    <property type="entry name" value="Autotransporter"/>
    <property type="match status" value="1"/>
</dbReference>
<dbReference type="AlphaFoldDB" id="A0A4D7AZR4"/>
<dbReference type="Gene3D" id="2.160.20.20">
    <property type="match status" value="1"/>
</dbReference>
<dbReference type="OrthoDB" id="6053567at2"/>
<feature type="domain" description="Autotransporter" evidence="2">
    <location>
        <begin position="679"/>
        <end position="955"/>
    </location>
</feature>
<dbReference type="GO" id="GO:0019867">
    <property type="term" value="C:outer membrane"/>
    <property type="evidence" value="ECO:0007669"/>
    <property type="project" value="InterPro"/>
</dbReference>
<evidence type="ECO:0000256" key="1">
    <source>
        <dbReference type="SAM" id="MobiDB-lite"/>
    </source>
</evidence>
<dbReference type="KEGG" id="pstg:E8M01_23185"/>
<dbReference type="InterPro" id="IPR012332">
    <property type="entry name" value="Autotransporter_pectin_lyase_C"/>
</dbReference>
<dbReference type="InterPro" id="IPR036709">
    <property type="entry name" value="Autotransporte_beta_dom_sf"/>
</dbReference>
<organism evidence="3 4">
    <name type="scientific">Phreatobacter stygius</name>
    <dbReference type="NCBI Taxonomy" id="1940610"/>
    <lineage>
        <taxon>Bacteria</taxon>
        <taxon>Pseudomonadati</taxon>
        <taxon>Pseudomonadota</taxon>
        <taxon>Alphaproteobacteria</taxon>
        <taxon>Hyphomicrobiales</taxon>
        <taxon>Phreatobacteraceae</taxon>
        <taxon>Phreatobacter</taxon>
    </lineage>
</organism>
<dbReference type="Proteomes" id="UP000298781">
    <property type="component" value="Chromosome"/>
</dbReference>
<dbReference type="InterPro" id="IPR006315">
    <property type="entry name" value="OM_autotransptr_brl_dom"/>
</dbReference>
<name>A0A4D7AZR4_9HYPH</name>
<proteinExistence type="predicted"/>
<dbReference type="EMBL" id="CP039690">
    <property type="protein sequence ID" value="QCI66894.1"/>
    <property type="molecule type" value="Genomic_DNA"/>
</dbReference>
<dbReference type="PROSITE" id="PS51208">
    <property type="entry name" value="AUTOTRANSPORTER"/>
    <property type="match status" value="1"/>
</dbReference>
<reference evidence="3 4" key="1">
    <citation type="submission" date="2019-04" db="EMBL/GenBank/DDBJ databases">
        <title>Phreatobacter aquaticus sp. nov.</title>
        <authorList>
            <person name="Choi A."/>
        </authorList>
    </citation>
    <scope>NUCLEOTIDE SEQUENCE [LARGE SCALE GENOMIC DNA]</scope>
    <source>
        <strain evidence="3 4">KCTC 52518</strain>
    </source>
</reference>
<feature type="region of interest" description="Disordered" evidence="1">
    <location>
        <begin position="609"/>
        <end position="632"/>
    </location>
</feature>
<keyword evidence="4" id="KW-1185">Reference proteome</keyword>
<evidence type="ECO:0000313" key="4">
    <source>
        <dbReference type="Proteomes" id="UP000298781"/>
    </source>
</evidence>
<gene>
    <name evidence="3" type="ORF">E8M01_23185</name>
</gene>
<evidence type="ECO:0000259" key="2">
    <source>
        <dbReference type="PROSITE" id="PS51208"/>
    </source>
</evidence>
<accession>A0A4D7AZR4</accession>
<dbReference type="SUPFAM" id="SSF103515">
    <property type="entry name" value="Autotransporter"/>
    <property type="match status" value="1"/>
</dbReference>
<sequence length="955" mass="96698">MGRSQAKVSLAVSVLSGTVLLSGGSPFPFVRTALAACDNLTPGSNQTATCASPGADPVVAQPGSTNVTVTITPTGGLTVPGNHGVQIRGQSQVINSGAITVSGVGFHGIVTTGNANTLTNNGTVTASGAGGFGVLMGGSGTLTNNAGATISSQLATGVVINGIGTVVNNGTITGSGGPGITFNNNLNGNSLTNSGTINGNGVLFAGVPTAVQFGAGRDRVTMLSGDINGHVDQGDGIDDFTMSGGTVRSLDQSGELDTFTMSGGRIIGGFYNGDFVTMTGGRIGFVELNQANNVMTMSGGTVDGDVTATSGNDTLRLSGGAIGGQVRFGSGNNVFEITGGSIGNGILTTFGADTLTWDGGGTVTGAIALGLGNDTATLRNLTPALLAPTTLFDGGAGTDTLTFDRTEATGVGRFQNWEAVNLTNGSRVTLDTNLRLGDAGTLTGTAAIDATSTLFAGNGVNPQIQSFSPGQLVTVTNAGTIDLTNGGAGAANSLTVVGNYVGNGGRLNLRTVLGADGSASDKLVISGGAATGNTGIGITNLGGSGALTLVDGIMVVQAVNGGSTASGAFGLAGPVAAGAFEYFLFKSGVTAGTTENWYLRSTLVAPPPVPPGDPVPPPPEPAPGTPPLPPAPPPGAAPIVLYRPEVALQSAVPPMALHMGLAALGTFHERQGEQAILTGNGQATAMWGRVYGQQQSQSWQGTVSPSFSGSITGIQAGFDLYAIERDNGHRDRFGVFAGYTRAEGRIRGYAIGFADASVGRLGLDGYSLGAYWTHLGPTNWYIDSVLMATLLNGRPASDRGIGADVSGRLFTASVEAGYPIPLGAGITLEPQAQLIWQHLSFDRTRDAFSTINFGEGSSFTGRIGGRLTSQFQMNGIQWMPYLRANLWHDFSRNQNVAFDADLISTTLGGTSLELGGGLVARVNTMTSLYASADYTTGLGSRRQAVKGRLGLRITW</sequence>
<dbReference type="NCBIfam" id="TIGR01414">
    <property type="entry name" value="autotrans_barl"/>
    <property type="match status" value="1"/>
</dbReference>
<protein>
    <submittedName>
        <fullName evidence="3">Autotransporter outer membrane beta-barrel domain-containing protein</fullName>
    </submittedName>
</protein>
<dbReference type="Pfam" id="PF18883">
    <property type="entry name" value="AC_1"/>
    <property type="match status" value="1"/>
</dbReference>
<dbReference type="InterPro" id="IPR003991">
    <property type="entry name" value="Pertactin_virulence_factor"/>
</dbReference>